<feature type="domain" description="F-box" evidence="1">
    <location>
        <begin position="69"/>
        <end position="109"/>
    </location>
</feature>
<organism evidence="2">
    <name type="scientific">Guillardia theta</name>
    <name type="common">Cryptophyte</name>
    <name type="synonym">Cryptomonas phi</name>
    <dbReference type="NCBI Taxonomy" id="55529"/>
    <lineage>
        <taxon>Eukaryota</taxon>
        <taxon>Cryptophyceae</taxon>
        <taxon>Pyrenomonadales</taxon>
        <taxon>Geminigeraceae</taxon>
        <taxon>Guillardia</taxon>
    </lineage>
</organism>
<dbReference type="EMBL" id="HBKN01051360">
    <property type="protein sequence ID" value="CAE2342056.1"/>
    <property type="molecule type" value="Transcribed_RNA"/>
</dbReference>
<dbReference type="InterPro" id="IPR001810">
    <property type="entry name" value="F-box_dom"/>
</dbReference>
<sequence length="349" mass="39809">MIPALPSVVTWQQGGRGFVIVSTTSWKSMPSVVTWTVAKDAIHVEFLLATSVPDQRSISKRTVSWKFNEEIVIKILSITSVWARIRSRCVCRDWKRFADDPHAWEYAYFSSASGRWTREGTWEEDETGRCSAAQGRLEVDLHHLCVMDREEVFSRGIRQVANRCFSSTKGLSLPAMSTHDLEDILRSSPSLQHLHIDKRDHESSCNDNTLVAIARTCKNLTSLKHHLPALHFDPDERYHRSSLRLLCKSNSLRFLDFSSSDKNNEIAVHRLIDALYHVSAISHLSLRNCANVDDRIIKPLMERRIEFLDVRGTKVTIRALEKLRSTCSTVDKPRILVDPESLDTVASPF</sequence>
<accession>A0A7S4PRJ5</accession>
<protein>
    <recommendedName>
        <fullName evidence="1">F-box domain-containing protein</fullName>
    </recommendedName>
</protein>
<dbReference type="AlphaFoldDB" id="A0A7S4PRJ5"/>
<dbReference type="InterPro" id="IPR036047">
    <property type="entry name" value="F-box-like_dom_sf"/>
</dbReference>
<evidence type="ECO:0000313" key="2">
    <source>
        <dbReference type="EMBL" id="CAE2342056.1"/>
    </source>
</evidence>
<gene>
    <name evidence="2" type="ORF">GTHE00462_LOCUS40052</name>
</gene>
<dbReference type="Gene3D" id="3.80.10.10">
    <property type="entry name" value="Ribonuclease Inhibitor"/>
    <property type="match status" value="1"/>
</dbReference>
<reference evidence="2" key="1">
    <citation type="submission" date="2021-01" db="EMBL/GenBank/DDBJ databases">
        <authorList>
            <person name="Corre E."/>
            <person name="Pelletier E."/>
            <person name="Niang G."/>
            <person name="Scheremetjew M."/>
            <person name="Finn R."/>
            <person name="Kale V."/>
            <person name="Holt S."/>
            <person name="Cochrane G."/>
            <person name="Meng A."/>
            <person name="Brown T."/>
            <person name="Cohen L."/>
        </authorList>
    </citation>
    <scope>NUCLEOTIDE SEQUENCE</scope>
    <source>
        <strain evidence="2">CCMP 2712</strain>
    </source>
</reference>
<name>A0A7S4PRJ5_GUITH</name>
<dbReference type="Pfam" id="PF12937">
    <property type="entry name" value="F-box-like"/>
    <property type="match status" value="1"/>
</dbReference>
<proteinExistence type="predicted"/>
<dbReference type="SUPFAM" id="SSF81383">
    <property type="entry name" value="F-box domain"/>
    <property type="match status" value="1"/>
</dbReference>
<evidence type="ECO:0000259" key="1">
    <source>
        <dbReference type="Pfam" id="PF12937"/>
    </source>
</evidence>
<dbReference type="Gene3D" id="1.20.1280.50">
    <property type="match status" value="1"/>
</dbReference>
<dbReference type="SUPFAM" id="SSF52047">
    <property type="entry name" value="RNI-like"/>
    <property type="match status" value="1"/>
</dbReference>
<dbReference type="InterPro" id="IPR032675">
    <property type="entry name" value="LRR_dom_sf"/>
</dbReference>